<evidence type="ECO:0000256" key="2">
    <source>
        <dbReference type="SAM" id="SignalP"/>
    </source>
</evidence>
<protein>
    <submittedName>
        <fullName evidence="3">Uncharacterized protein</fullName>
    </submittedName>
</protein>
<feature type="chain" id="PRO_5043019657" evidence="2">
    <location>
        <begin position="27"/>
        <end position="339"/>
    </location>
</feature>
<gene>
    <name evidence="3" type="ORF">RIF29_24140</name>
</gene>
<keyword evidence="2" id="KW-0732">Signal</keyword>
<keyword evidence="1" id="KW-0472">Membrane</keyword>
<keyword evidence="4" id="KW-1185">Reference proteome</keyword>
<comment type="caution">
    <text evidence="3">The sequence shown here is derived from an EMBL/GenBank/DDBJ whole genome shotgun (WGS) entry which is preliminary data.</text>
</comment>
<organism evidence="3 4">
    <name type="scientific">Crotalaria pallida</name>
    <name type="common">Smooth rattlebox</name>
    <name type="synonym">Crotalaria striata</name>
    <dbReference type="NCBI Taxonomy" id="3830"/>
    <lineage>
        <taxon>Eukaryota</taxon>
        <taxon>Viridiplantae</taxon>
        <taxon>Streptophyta</taxon>
        <taxon>Embryophyta</taxon>
        <taxon>Tracheophyta</taxon>
        <taxon>Spermatophyta</taxon>
        <taxon>Magnoliopsida</taxon>
        <taxon>eudicotyledons</taxon>
        <taxon>Gunneridae</taxon>
        <taxon>Pentapetalae</taxon>
        <taxon>rosids</taxon>
        <taxon>fabids</taxon>
        <taxon>Fabales</taxon>
        <taxon>Fabaceae</taxon>
        <taxon>Papilionoideae</taxon>
        <taxon>50 kb inversion clade</taxon>
        <taxon>genistoids sensu lato</taxon>
        <taxon>core genistoids</taxon>
        <taxon>Crotalarieae</taxon>
        <taxon>Crotalaria</taxon>
    </lineage>
</organism>
<name>A0AAN9ELE9_CROPI</name>
<feature type="transmembrane region" description="Helical" evidence="1">
    <location>
        <begin position="267"/>
        <end position="290"/>
    </location>
</feature>
<evidence type="ECO:0000313" key="3">
    <source>
        <dbReference type="EMBL" id="KAK7258560.1"/>
    </source>
</evidence>
<dbReference type="AlphaFoldDB" id="A0AAN9ELE9"/>
<keyword evidence="1" id="KW-0812">Transmembrane</keyword>
<dbReference type="EMBL" id="JAYWIO010000005">
    <property type="protein sequence ID" value="KAK7258560.1"/>
    <property type="molecule type" value="Genomic_DNA"/>
</dbReference>
<keyword evidence="1" id="KW-1133">Transmembrane helix</keyword>
<evidence type="ECO:0000256" key="1">
    <source>
        <dbReference type="SAM" id="Phobius"/>
    </source>
</evidence>
<dbReference type="Proteomes" id="UP001372338">
    <property type="component" value="Unassembled WGS sequence"/>
</dbReference>
<dbReference type="PANTHER" id="PTHR32444">
    <property type="entry name" value="BULB-TYPE LECTIN DOMAIN-CONTAINING PROTEIN"/>
    <property type="match status" value="1"/>
</dbReference>
<feature type="signal peptide" evidence="2">
    <location>
        <begin position="1"/>
        <end position="26"/>
    </location>
</feature>
<evidence type="ECO:0000313" key="4">
    <source>
        <dbReference type="Proteomes" id="UP001372338"/>
    </source>
</evidence>
<accession>A0AAN9ELE9</accession>
<proteinExistence type="predicted"/>
<sequence>MNSPLFHLDHLIIIVVFLLSLQLQLSIESDSIILGSGDKLTGNGTLISKGRVFEMGFFSLPSNSSSGIWYKYKGVIPVPEKTVVWVPNGDSPVSNPRSSWFELNEYGGHLVYGHLILRSAGRCLGIISGPKILGCHLPGSKFGYDNDTGFTTTLTSCADSGNSTTGSFNIRVSRINPNVSEVQISVRSWPYDCCYARDYDIYLGEINKCDSIIASSYGYIKIKYSSNHCLLRYVLDVTGEFHPYVWWDYNQQWQLATKQHKIGKKNATMIAIAASAILAPLLVAIIVLVINRQRKHSGTSLEAPGGDTLKQYKHKDLQRATKNLSQKLGKGGFRTVYIG</sequence>
<reference evidence="3 4" key="1">
    <citation type="submission" date="2024-01" db="EMBL/GenBank/DDBJ databases">
        <title>The genomes of 5 underutilized Papilionoideae crops provide insights into root nodulation and disease resistanc.</title>
        <authorList>
            <person name="Yuan L."/>
        </authorList>
    </citation>
    <scope>NUCLEOTIDE SEQUENCE [LARGE SCALE GENOMIC DNA]</scope>
    <source>
        <strain evidence="3">ZHUSHIDOU_FW_LH</strain>
        <tissue evidence="3">Leaf</tissue>
    </source>
</reference>
<dbReference type="PANTHER" id="PTHR32444:SF232">
    <property type="entry name" value="S-LOCUS GLYCOPROTEIN"/>
    <property type="match status" value="1"/>
</dbReference>